<evidence type="ECO:0000313" key="3">
    <source>
        <dbReference type="Proteomes" id="UP000076871"/>
    </source>
</evidence>
<evidence type="ECO:0000256" key="1">
    <source>
        <dbReference type="SAM" id="MobiDB-lite"/>
    </source>
</evidence>
<keyword evidence="3" id="KW-1185">Reference proteome</keyword>
<proteinExistence type="predicted"/>
<organism evidence="2 3">
    <name type="scientific">Laetiporus sulphureus 93-53</name>
    <dbReference type="NCBI Taxonomy" id="1314785"/>
    <lineage>
        <taxon>Eukaryota</taxon>
        <taxon>Fungi</taxon>
        <taxon>Dikarya</taxon>
        <taxon>Basidiomycota</taxon>
        <taxon>Agaricomycotina</taxon>
        <taxon>Agaricomycetes</taxon>
        <taxon>Polyporales</taxon>
        <taxon>Laetiporus</taxon>
    </lineage>
</organism>
<dbReference type="GeneID" id="63824302"/>
<sequence length="165" mass="18499">MTHSANLHAAPSAEDEGDNVEKEVNFLSSEEDNTEDSDSHRETQEDGSTTIVLSNADDDDDSNVIILKDIESLKLSLHFAAGHMSGKEQQVMVERTQGGRDSSHTDVDEGWVFKVPKNVRLTDRPFDEAEHPSNEKGEVNVDLLCAKFAHYIVDPELELRQMQEY</sequence>
<dbReference type="RefSeq" id="XP_040760502.1">
    <property type="nucleotide sequence ID" value="XM_040907273.1"/>
</dbReference>
<dbReference type="Proteomes" id="UP000076871">
    <property type="component" value="Unassembled WGS sequence"/>
</dbReference>
<accession>A0A165CGE8</accession>
<dbReference type="AlphaFoldDB" id="A0A165CGE8"/>
<dbReference type="InParanoid" id="A0A165CGE8"/>
<feature type="region of interest" description="Disordered" evidence="1">
    <location>
        <begin position="1"/>
        <end position="57"/>
    </location>
</feature>
<evidence type="ECO:0000313" key="2">
    <source>
        <dbReference type="EMBL" id="KZT02762.1"/>
    </source>
</evidence>
<dbReference type="EMBL" id="KV427650">
    <property type="protein sequence ID" value="KZT02762.1"/>
    <property type="molecule type" value="Genomic_DNA"/>
</dbReference>
<reference evidence="2 3" key="1">
    <citation type="journal article" date="2016" name="Mol. Biol. Evol.">
        <title>Comparative Genomics of Early-Diverging Mushroom-Forming Fungi Provides Insights into the Origins of Lignocellulose Decay Capabilities.</title>
        <authorList>
            <person name="Nagy L.G."/>
            <person name="Riley R."/>
            <person name="Tritt A."/>
            <person name="Adam C."/>
            <person name="Daum C."/>
            <person name="Floudas D."/>
            <person name="Sun H."/>
            <person name="Yadav J.S."/>
            <person name="Pangilinan J."/>
            <person name="Larsson K.H."/>
            <person name="Matsuura K."/>
            <person name="Barry K."/>
            <person name="Labutti K."/>
            <person name="Kuo R."/>
            <person name="Ohm R.A."/>
            <person name="Bhattacharya S.S."/>
            <person name="Shirouzu T."/>
            <person name="Yoshinaga Y."/>
            <person name="Martin F.M."/>
            <person name="Grigoriev I.V."/>
            <person name="Hibbett D.S."/>
        </authorList>
    </citation>
    <scope>NUCLEOTIDE SEQUENCE [LARGE SCALE GENOMIC DNA]</scope>
    <source>
        <strain evidence="2 3">93-53</strain>
    </source>
</reference>
<name>A0A165CGE8_9APHY</name>
<gene>
    <name evidence="2" type="ORF">LAESUDRAFT_716744</name>
</gene>
<protein>
    <submittedName>
        <fullName evidence="2">Uncharacterized protein</fullName>
    </submittedName>
</protein>